<sequence>MMGKDFNAEQFNNVTENIPFLESSMITKMIDTIKQRAQSMIHVEDQLLKLISCIDLTSLNSDDTDNVIEQLIDKAILPYLAKPETRCAAVCAYPARVAGAKHYLHSKYGQQQPLTICSVAAGFPSGQYRIESKILEVELAVEDGANEIDIVISRDAAMEHDWKRIYDEVVALKTCCGSNCMKTILATGELQNEQNIYRASWAAMLAVLGKKTDILYLVELEIDSCSYNQAKLTVSVKSCCIIDLCRLSVNWSVLVVNMFVVTLKLCRATSPLVFLVYNNCRGAI</sequence>
<comment type="similarity">
    <text evidence="2">Belongs to the DeoC/FbaB aldolase family. DeoC type 2 subfamily.</text>
</comment>
<dbReference type="EC" id="4.1.2.4" evidence="3"/>
<dbReference type="GO" id="GO:0046386">
    <property type="term" value="P:deoxyribose phosphate catabolic process"/>
    <property type="evidence" value="ECO:0007669"/>
    <property type="project" value="UniProtKB-UniPathway"/>
</dbReference>
<evidence type="ECO:0000313" key="9">
    <source>
        <dbReference type="EMBL" id="VDK69909.1"/>
    </source>
</evidence>
<evidence type="ECO:0000256" key="2">
    <source>
        <dbReference type="ARBA" id="ARBA00009473"/>
    </source>
</evidence>
<keyword evidence="10" id="KW-1185">Reference proteome</keyword>
<dbReference type="OrthoDB" id="70823at2759"/>
<comment type="catalytic activity">
    <reaction evidence="8">
        <text>2-deoxy-D-ribose 5-phosphate = D-glyceraldehyde 3-phosphate + acetaldehyde</text>
        <dbReference type="Rhea" id="RHEA:12821"/>
        <dbReference type="ChEBI" id="CHEBI:15343"/>
        <dbReference type="ChEBI" id="CHEBI:59776"/>
        <dbReference type="ChEBI" id="CHEBI:62877"/>
        <dbReference type="EC" id="4.1.2.4"/>
    </reaction>
</comment>
<dbReference type="GO" id="GO:0005737">
    <property type="term" value="C:cytoplasm"/>
    <property type="evidence" value="ECO:0007669"/>
    <property type="project" value="InterPro"/>
</dbReference>
<dbReference type="GO" id="GO:0004139">
    <property type="term" value="F:deoxyribose-phosphate aldolase activity"/>
    <property type="evidence" value="ECO:0007669"/>
    <property type="project" value="UniProtKB-EC"/>
</dbReference>
<reference evidence="11" key="1">
    <citation type="submission" date="2016-06" db="UniProtKB">
        <authorList>
            <consortium name="WormBaseParasite"/>
        </authorList>
    </citation>
    <scope>IDENTIFICATION</scope>
</reference>
<dbReference type="SMART" id="SM01133">
    <property type="entry name" value="DeoC"/>
    <property type="match status" value="1"/>
</dbReference>
<gene>
    <name evidence="9" type="ORF">NOO_LOCUS3640</name>
</gene>
<evidence type="ECO:0000313" key="10">
    <source>
        <dbReference type="Proteomes" id="UP000271087"/>
    </source>
</evidence>
<dbReference type="Pfam" id="PF01791">
    <property type="entry name" value="DeoC"/>
    <property type="match status" value="1"/>
</dbReference>
<evidence type="ECO:0000256" key="4">
    <source>
        <dbReference type="ARBA" id="ARBA00023239"/>
    </source>
</evidence>
<name>A0A182E6K1_ONCOC</name>
<dbReference type="AlphaFoldDB" id="A0A182E6K1"/>
<keyword evidence="4" id="KW-0456">Lyase</keyword>
<accession>A0A182E6K1</accession>
<dbReference type="PANTHER" id="PTHR10889:SF3">
    <property type="entry name" value="DEOXYRIBOSE-PHOSPHATE ALDOLASE"/>
    <property type="match status" value="1"/>
</dbReference>
<organism evidence="11">
    <name type="scientific">Onchocerca ochengi</name>
    <name type="common">Filarial nematode worm</name>
    <dbReference type="NCBI Taxonomy" id="42157"/>
    <lineage>
        <taxon>Eukaryota</taxon>
        <taxon>Metazoa</taxon>
        <taxon>Ecdysozoa</taxon>
        <taxon>Nematoda</taxon>
        <taxon>Chromadorea</taxon>
        <taxon>Rhabditida</taxon>
        <taxon>Spirurina</taxon>
        <taxon>Spiruromorpha</taxon>
        <taxon>Filarioidea</taxon>
        <taxon>Onchocercidae</taxon>
        <taxon>Onchocerca</taxon>
    </lineage>
</organism>
<dbReference type="UniPathway" id="UPA00002">
    <property type="reaction ID" value="UER00468"/>
</dbReference>
<comment type="pathway">
    <text evidence="1">Carbohydrate degradation; 2-deoxy-D-ribose 1-phosphate degradation; D-glyceraldehyde 3-phosphate and acetaldehyde from 2-deoxy-alpha-D-ribose 1-phosphate: step 2/2.</text>
</comment>
<dbReference type="Gene3D" id="3.20.20.70">
    <property type="entry name" value="Aldolase class I"/>
    <property type="match status" value="1"/>
</dbReference>
<dbReference type="PANTHER" id="PTHR10889">
    <property type="entry name" value="DEOXYRIBOSE-PHOSPHATE ALDOLASE"/>
    <property type="match status" value="1"/>
</dbReference>
<dbReference type="InterPro" id="IPR011343">
    <property type="entry name" value="DeoC"/>
</dbReference>
<evidence type="ECO:0000256" key="1">
    <source>
        <dbReference type="ARBA" id="ARBA00004816"/>
    </source>
</evidence>
<dbReference type="InterPro" id="IPR002915">
    <property type="entry name" value="DeoC/FbaB/LacD_aldolase"/>
</dbReference>
<evidence type="ECO:0000256" key="8">
    <source>
        <dbReference type="ARBA" id="ARBA00048791"/>
    </source>
</evidence>
<dbReference type="Proteomes" id="UP000271087">
    <property type="component" value="Unassembled WGS sequence"/>
</dbReference>
<proteinExistence type="inferred from homology"/>
<reference evidence="9 10" key="2">
    <citation type="submission" date="2018-08" db="EMBL/GenBank/DDBJ databases">
        <authorList>
            <person name="Laetsch R D."/>
            <person name="Stevens L."/>
            <person name="Kumar S."/>
            <person name="Blaxter L. M."/>
        </authorList>
    </citation>
    <scope>NUCLEOTIDE SEQUENCE [LARGE SCALE GENOMIC DNA]</scope>
</reference>
<dbReference type="EMBL" id="UYRW01000715">
    <property type="protein sequence ID" value="VDK69909.1"/>
    <property type="molecule type" value="Genomic_DNA"/>
</dbReference>
<evidence type="ECO:0000256" key="3">
    <source>
        <dbReference type="ARBA" id="ARBA00012515"/>
    </source>
</evidence>
<evidence type="ECO:0000256" key="5">
    <source>
        <dbReference type="ARBA" id="ARBA00023270"/>
    </source>
</evidence>
<dbReference type="STRING" id="42157.A0A182E6K1"/>
<dbReference type="InterPro" id="IPR013785">
    <property type="entry name" value="Aldolase_TIM"/>
</dbReference>
<keyword evidence="5" id="KW-0704">Schiff base</keyword>
<dbReference type="GO" id="GO:0009264">
    <property type="term" value="P:deoxyribonucleotide catabolic process"/>
    <property type="evidence" value="ECO:0007669"/>
    <property type="project" value="InterPro"/>
</dbReference>
<evidence type="ECO:0000256" key="6">
    <source>
        <dbReference type="ARBA" id="ARBA00031814"/>
    </source>
</evidence>
<evidence type="ECO:0000313" key="11">
    <source>
        <dbReference type="WBParaSite" id="nOo.2.0.1.t03640-RA"/>
    </source>
</evidence>
<protein>
    <recommendedName>
        <fullName evidence="3">deoxyribose-phosphate aldolase</fullName>
        <ecNumber evidence="3">4.1.2.4</ecNumber>
    </recommendedName>
    <alternativeName>
        <fullName evidence="7">2-deoxy-D-ribose 5-phosphate aldolase</fullName>
    </alternativeName>
    <alternativeName>
        <fullName evidence="6">Phosphodeoxyriboaldolase</fullName>
    </alternativeName>
</protein>
<dbReference type="GO" id="GO:0016052">
    <property type="term" value="P:carbohydrate catabolic process"/>
    <property type="evidence" value="ECO:0007669"/>
    <property type="project" value="TreeGrafter"/>
</dbReference>
<dbReference type="SUPFAM" id="SSF51569">
    <property type="entry name" value="Aldolase"/>
    <property type="match status" value="1"/>
</dbReference>
<dbReference type="WBParaSite" id="nOo.2.0.1.t03640-RA">
    <property type="protein sequence ID" value="nOo.2.0.1.t03640-RA"/>
    <property type="gene ID" value="nOo.2.0.1.g03640"/>
</dbReference>
<evidence type="ECO:0000256" key="7">
    <source>
        <dbReference type="ARBA" id="ARBA00032755"/>
    </source>
</evidence>